<gene>
    <name evidence="1" type="ORF">BLA29_014838</name>
</gene>
<keyword evidence="2" id="KW-1185">Reference proteome</keyword>
<dbReference type="EMBL" id="MUJZ01036751">
    <property type="protein sequence ID" value="OTF76586.1"/>
    <property type="molecule type" value="Genomic_DNA"/>
</dbReference>
<accession>A0A1Y3BAI8</accession>
<evidence type="ECO:0000313" key="1">
    <source>
        <dbReference type="EMBL" id="OTF76586.1"/>
    </source>
</evidence>
<organism evidence="1 2">
    <name type="scientific">Euroglyphus maynei</name>
    <name type="common">Mayne's house dust mite</name>
    <dbReference type="NCBI Taxonomy" id="6958"/>
    <lineage>
        <taxon>Eukaryota</taxon>
        <taxon>Metazoa</taxon>
        <taxon>Ecdysozoa</taxon>
        <taxon>Arthropoda</taxon>
        <taxon>Chelicerata</taxon>
        <taxon>Arachnida</taxon>
        <taxon>Acari</taxon>
        <taxon>Acariformes</taxon>
        <taxon>Sarcoptiformes</taxon>
        <taxon>Astigmata</taxon>
        <taxon>Psoroptidia</taxon>
        <taxon>Analgoidea</taxon>
        <taxon>Pyroglyphidae</taxon>
        <taxon>Pyroglyphinae</taxon>
        <taxon>Euroglyphus</taxon>
    </lineage>
</organism>
<sequence>MVLHYYQHQTLLLLIVDQKFLY</sequence>
<dbReference type="Proteomes" id="UP000194236">
    <property type="component" value="Unassembled WGS sequence"/>
</dbReference>
<proteinExistence type="predicted"/>
<reference evidence="1 2" key="1">
    <citation type="submission" date="2017-03" db="EMBL/GenBank/DDBJ databases">
        <title>Genome Survey of Euroglyphus maynei.</title>
        <authorList>
            <person name="Arlian L.G."/>
            <person name="Morgan M.S."/>
            <person name="Rider S.D."/>
        </authorList>
    </citation>
    <scope>NUCLEOTIDE SEQUENCE [LARGE SCALE GENOMIC DNA]</scope>
    <source>
        <strain evidence="1">Arlian Lab</strain>
        <tissue evidence="1">Whole body</tissue>
    </source>
</reference>
<dbReference type="AlphaFoldDB" id="A0A1Y3BAI8"/>
<name>A0A1Y3BAI8_EURMA</name>
<comment type="caution">
    <text evidence="1">The sequence shown here is derived from an EMBL/GenBank/DDBJ whole genome shotgun (WGS) entry which is preliminary data.</text>
</comment>
<evidence type="ECO:0000313" key="2">
    <source>
        <dbReference type="Proteomes" id="UP000194236"/>
    </source>
</evidence>
<protein>
    <submittedName>
        <fullName evidence="1">Uncharacterized protein</fullName>
    </submittedName>
</protein>